<gene>
    <name evidence="1" type="ORF">PWN146_03249</name>
</gene>
<proteinExistence type="predicted"/>
<accession>A0A1C3HHM1</accession>
<evidence type="ECO:0000313" key="1">
    <source>
        <dbReference type="EMBL" id="SAY44539.1"/>
    </source>
</evidence>
<name>A0A1C3HHM1_SERMA</name>
<protein>
    <submittedName>
        <fullName evidence="1">Uncharacterized protein</fullName>
    </submittedName>
</protein>
<sequence>MMIDTAQARREGLRWVLLQVINKARPYPANDPLLWDVGRSLYPDLSMLELQKELLFLDGLGLLVLTRPPARSWTATLTPAGVNLVEYVADDVPGIARPAKYWRE</sequence>
<dbReference type="AlphaFoldDB" id="A0A1C3HHM1"/>
<organism evidence="1">
    <name type="scientific">Serratia marcescens</name>
    <dbReference type="NCBI Taxonomy" id="615"/>
    <lineage>
        <taxon>Bacteria</taxon>
        <taxon>Pseudomonadati</taxon>
        <taxon>Pseudomonadota</taxon>
        <taxon>Gammaproteobacteria</taxon>
        <taxon>Enterobacterales</taxon>
        <taxon>Yersiniaceae</taxon>
        <taxon>Serratia</taxon>
    </lineage>
</organism>
<reference evidence="1" key="1">
    <citation type="submission" date="2016-05" db="EMBL/GenBank/DDBJ databases">
        <authorList>
            <person name="Cock P.J.A."/>
            <person name="Cock P.J.A."/>
        </authorList>
    </citation>
    <scope>NUCLEOTIDE SEQUENCE</scope>
    <source>
        <strain evidence="1">PWN146_assembly</strain>
    </source>
</reference>
<dbReference type="EMBL" id="LT575490">
    <property type="protein sequence ID" value="SAY44539.1"/>
    <property type="molecule type" value="Genomic_DNA"/>
</dbReference>